<dbReference type="GO" id="GO:0000785">
    <property type="term" value="C:chromatin"/>
    <property type="evidence" value="ECO:0007669"/>
    <property type="project" value="TreeGrafter"/>
</dbReference>
<dbReference type="InterPro" id="IPR036236">
    <property type="entry name" value="Znf_C2H2_sf"/>
</dbReference>
<dbReference type="GO" id="GO:0008270">
    <property type="term" value="F:zinc ion binding"/>
    <property type="evidence" value="ECO:0007669"/>
    <property type="project" value="UniProtKB-KW"/>
</dbReference>
<dbReference type="Proteomes" id="UP000663861">
    <property type="component" value="Unassembled WGS sequence"/>
</dbReference>
<reference evidence="10" key="1">
    <citation type="submission" date="2021-01" db="EMBL/GenBank/DDBJ databases">
        <authorList>
            <person name="Kaushik A."/>
        </authorList>
    </citation>
    <scope>NUCLEOTIDE SEQUENCE</scope>
    <source>
        <strain evidence="10">AG4-RS23</strain>
    </source>
</reference>
<feature type="compositionally biased region" description="Polar residues" evidence="8">
    <location>
        <begin position="548"/>
        <end position="562"/>
    </location>
</feature>
<gene>
    <name evidence="10" type="ORF">RDB_LOCUS7924</name>
</gene>
<dbReference type="FunFam" id="3.30.160.60:FF:000744">
    <property type="entry name" value="zinc finger E-box-binding homeobox 1"/>
    <property type="match status" value="1"/>
</dbReference>
<dbReference type="GO" id="GO:0005667">
    <property type="term" value="C:transcription regulator complex"/>
    <property type="evidence" value="ECO:0007669"/>
    <property type="project" value="TreeGrafter"/>
</dbReference>
<dbReference type="GO" id="GO:0000978">
    <property type="term" value="F:RNA polymerase II cis-regulatory region sequence-specific DNA binding"/>
    <property type="evidence" value="ECO:0007669"/>
    <property type="project" value="TreeGrafter"/>
</dbReference>
<comment type="subcellular location">
    <subcellularLocation>
        <location evidence="1">Nucleus</location>
    </subcellularLocation>
</comment>
<feature type="region of interest" description="Disordered" evidence="8">
    <location>
        <begin position="149"/>
        <end position="206"/>
    </location>
</feature>
<evidence type="ECO:0000256" key="4">
    <source>
        <dbReference type="ARBA" id="ARBA00022771"/>
    </source>
</evidence>
<keyword evidence="4 7" id="KW-0863">Zinc-finger</keyword>
<evidence type="ECO:0000256" key="8">
    <source>
        <dbReference type="SAM" id="MobiDB-lite"/>
    </source>
</evidence>
<proteinExistence type="predicted"/>
<comment type="caution">
    <text evidence="10">The sequence shown here is derived from an EMBL/GenBank/DDBJ whole genome shotgun (WGS) entry which is preliminary data.</text>
</comment>
<dbReference type="EMBL" id="CAJMWY010000119">
    <property type="protein sequence ID" value="CAE6416601.1"/>
    <property type="molecule type" value="Genomic_DNA"/>
</dbReference>
<keyword evidence="5" id="KW-0862">Zinc</keyword>
<dbReference type="SUPFAM" id="SSF57667">
    <property type="entry name" value="beta-beta-alpha zinc fingers"/>
    <property type="match status" value="2"/>
</dbReference>
<keyword evidence="2" id="KW-0479">Metal-binding</keyword>
<evidence type="ECO:0000259" key="9">
    <source>
        <dbReference type="PROSITE" id="PS50157"/>
    </source>
</evidence>
<dbReference type="GO" id="GO:0031519">
    <property type="term" value="C:PcG protein complex"/>
    <property type="evidence" value="ECO:0007669"/>
    <property type="project" value="TreeGrafter"/>
</dbReference>
<feature type="domain" description="C2H2-type" evidence="9">
    <location>
        <begin position="344"/>
        <end position="373"/>
    </location>
</feature>
<feature type="compositionally biased region" description="Polar residues" evidence="8">
    <location>
        <begin position="111"/>
        <end position="135"/>
    </location>
</feature>
<feature type="domain" description="C2H2-type" evidence="9">
    <location>
        <begin position="314"/>
        <end position="343"/>
    </location>
</feature>
<dbReference type="FunFam" id="3.30.160.60:FF:000624">
    <property type="entry name" value="zinc finger protein 697"/>
    <property type="match status" value="1"/>
</dbReference>
<evidence type="ECO:0000256" key="7">
    <source>
        <dbReference type="PROSITE-ProRule" id="PRU00042"/>
    </source>
</evidence>
<dbReference type="PANTHER" id="PTHR14003:SF20">
    <property type="entry name" value="FINGER DOMAIN PROTEIN, PUTATIVE (AFU_ORTHOLOGUE AFUA_4G10380)-RELATED"/>
    <property type="match status" value="1"/>
</dbReference>
<dbReference type="PANTHER" id="PTHR14003">
    <property type="entry name" value="TRANSCRIPTIONAL REPRESSOR PROTEIN YY"/>
    <property type="match status" value="1"/>
</dbReference>
<feature type="region of interest" description="Disordered" evidence="8">
    <location>
        <begin position="97"/>
        <end position="136"/>
    </location>
</feature>
<feature type="compositionally biased region" description="Low complexity" evidence="8">
    <location>
        <begin position="97"/>
        <end position="109"/>
    </location>
</feature>
<feature type="region of interest" description="Disordered" evidence="8">
    <location>
        <begin position="24"/>
        <end position="76"/>
    </location>
</feature>
<feature type="region of interest" description="Disordered" evidence="8">
    <location>
        <begin position="228"/>
        <end position="284"/>
    </location>
</feature>
<evidence type="ECO:0000256" key="1">
    <source>
        <dbReference type="ARBA" id="ARBA00004123"/>
    </source>
</evidence>
<evidence type="ECO:0000256" key="5">
    <source>
        <dbReference type="ARBA" id="ARBA00022833"/>
    </source>
</evidence>
<feature type="compositionally biased region" description="Low complexity" evidence="8">
    <location>
        <begin position="491"/>
        <end position="503"/>
    </location>
</feature>
<feature type="compositionally biased region" description="Polar residues" evidence="8">
    <location>
        <begin position="468"/>
        <end position="490"/>
    </location>
</feature>
<evidence type="ECO:0000256" key="2">
    <source>
        <dbReference type="ARBA" id="ARBA00022723"/>
    </source>
</evidence>
<evidence type="ECO:0000313" key="11">
    <source>
        <dbReference type="Proteomes" id="UP000663861"/>
    </source>
</evidence>
<protein>
    <recommendedName>
        <fullName evidence="9">C2H2-type domain-containing protein</fullName>
    </recommendedName>
</protein>
<feature type="compositionally biased region" description="Acidic residues" evidence="8">
    <location>
        <begin position="242"/>
        <end position="261"/>
    </location>
</feature>
<dbReference type="PROSITE" id="PS00028">
    <property type="entry name" value="ZINC_FINGER_C2H2_1"/>
    <property type="match status" value="4"/>
</dbReference>
<dbReference type="InterPro" id="IPR013087">
    <property type="entry name" value="Znf_C2H2_type"/>
</dbReference>
<dbReference type="FunFam" id="3.30.160.60:FF:000125">
    <property type="entry name" value="Putative zinc finger protein 143"/>
    <property type="match status" value="2"/>
</dbReference>
<dbReference type="Gene3D" id="3.30.160.60">
    <property type="entry name" value="Classic Zinc Finger"/>
    <property type="match status" value="4"/>
</dbReference>
<keyword evidence="3" id="KW-0677">Repeat</keyword>
<name>A0A8H3A998_9AGAM</name>
<feature type="compositionally biased region" description="Low complexity" evidence="8">
    <location>
        <begin position="228"/>
        <end position="240"/>
    </location>
</feature>
<accession>A0A8H3A998</accession>
<sequence>MRISETLDHHADGQLELRLEDVVNDDGESSDDIDRDHVGPIDNTDGSHGSLVAGPHPQTVGESIEPHVDSPGNQQPFDHAALEAQITDLLTAEAARPTRRAMAAAAAARQLQRNTSTRTNNHPTDPQSSSATDPASMSYPLSLAAAQSYPLPPIGYPPQGTLPSEHDPADSNDESGQHHPANPSISGNSVVTGVLDGSAGHAGTQPQNFGDITDILAHLSAHLETVAAAAAAASQPQASSGPEDDDDSLHERDDDDDDEESAQPPALAERPSGPEGEEDFTRPFVCDVPGCGKGFGRKSDLARHLRIHSGERPYPCDEPGCGKSFIQRSALNVHKRVHTGEKPHVCEYPGCDKTFGDSSSLARHRRTHTGRRPYKCDEPLCDKTFTRRTTLNRHMRVHMPGFDPHSRPSKRRRTDEELTDIPAIGSFITPRAALPGGVRPVPQMSHSTMVSLGSGSNAGASGSDVQLEGSSQPMSHHDPNQPSLSWPGEQSNSESRPHSSSSGVGNGVPGASDSAGDYPDDWVRNMNGGPDQDLQDPNSPSAEEPASGGTNTQPTRPSIVSY</sequence>
<dbReference type="GO" id="GO:0000981">
    <property type="term" value="F:DNA-binding transcription factor activity, RNA polymerase II-specific"/>
    <property type="evidence" value="ECO:0007669"/>
    <property type="project" value="UniProtKB-ARBA"/>
</dbReference>
<evidence type="ECO:0000256" key="3">
    <source>
        <dbReference type="ARBA" id="ARBA00022737"/>
    </source>
</evidence>
<keyword evidence="6" id="KW-0539">Nucleus</keyword>
<evidence type="ECO:0000313" key="10">
    <source>
        <dbReference type="EMBL" id="CAE6416601.1"/>
    </source>
</evidence>
<dbReference type="SMART" id="SM00355">
    <property type="entry name" value="ZnF_C2H2"/>
    <property type="match status" value="4"/>
</dbReference>
<feature type="region of interest" description="Disordered" evidence="8">
    <location>
        <begin position="397"/>
        <end position="562"/>
    </location>
</feature>
<feature type="domain" description="C2H2-type" evidence="9">
    <location>
        <begin position="374"/>
        <end position="398"/>
    </location>
</feature>
<dbReference type="AlphaFoldDB" id="A0A8H3A998"/>
<feature type="domain" description="C2H2-type" evidence="9">
    <location>
        <begin position="284"/>
        <end position="313"/>
    </location>
</feature>
<dbReference type="Pfam" id="PF00096">
    <property type="entry name" value="zf-C2H2"/>
    <property type="match status" value="4"/>
</dbReference>
<feature type="compositionally biased region" description="Low complexity" evidence="8">
    <location>
        <begin position="453"/>
        <end position="463"/>
    </location>
</feature>
<dbReference type="PROSITE" id="PS50157">
    <property type="entry name" value="ZINC_FINGER_C2H2_2"/>
    <property type="match status" value="4"/>
</dbReference>
<evidence type="ECO:0000256" key="6">
    <source>
        <dbReference type="ARBA" id="ARBA00023242"/>
    </source>
</evidence>
<organism evidence="10 11">
    <name type="scientific">Rhizoctonia solani</name>
    <dbReference type="NCBI Taxonomy" id="456999"/>
    <lineage>
        <taxon>Eukaryota</taxon>
        <taxon>Fungi</taxon>
        <taxon>Dikarya</taxon>
        <taxon>Basidiomycota</taxon>
        <taxon>Agaricomycotina</taxon>
        <taxon>Agaricomycetes</taxon>
        <taxon>Cantharellales</taxon>
        <taxon>Ceratobasidiaceae</taxon>
        <taxon>Rhizoctonia</taxon>
    </lineage>
</organism>